<dbReference type="InterPro" id="IPR000182">
    <property type="entry name" value="GNAT_dom"/>
</dbReference>
<dbReference type="SUPFAM" id="SSF55729">
    <property type="entry name" value="Acyl-CoA N-acyltransferases (Nat)"/>
    <property type="match status" value="1"/>
</dbReference>
<sequence length="165" mass="18476">MTDDAAIRVPPAHEIIIVPPPEHQGRLALLQQCIQVRIAVFVTEQGFPLEVEVDEHDPIATHWLLRLLPSLEPIGTIRAHKVASAAGSYYKLARLVILKEYRHYKLGANLVLALHNWAKNHARESGVNDFVKIVCHSQAARKDSGGAVAFYRKFGYEEEVIIVTL</sequence>
<dbReference type="Proteomes" id="UP000054485">
    <property type="component" value="Unassembled WGS sequence"/>
</dbReference>
<protein>
    <submittedName>
        <fullName evidence="2">Unplaced genomic scaffold CY34scaffold_25, whole genome shotgun sequence</fullName>
    </submittedName>
</protein>
<name>A0A0D0AY94_9AGAM</name>
<accession>A0A0D0AY94</accession>
<evidence type="ECO:0000259" key="1">
    <source>
        <dbReference type="PROSITE" id="PS51186"/>
    </source>
</evidence>
<dbReference type="InParanoid" id="A0A0D0AY94"/>
<dbReference type="GO" id="GO:0016747">
    <property type="term" value="F:acyltransferase activity, transferring groups other than amino-acyl groups"/>
    <property type="evidence" value="ECO:0007669"/>
    <property type="project" value="InterPro"/>
</dbReference>
<keyword evidence="3" id="KW-1185">Reference proteome</keyword>
<reference evidence="2 3" key="1">
    <citation type="submission" date="2014-04" db="EMBL/GenBank/DDBJ databases">
        <authorList>
            <consortium name="DOE Joint Genome Institute"/>
            <person name="Kuo A."/>
            <person name="Ruytinx J."/>
            <person name="Rineau F."/>
            <person name="Colpaert J."/>
            <person name="Kohler A."/>
            <person name="Nagy L.G."/>
            <person name="Floudas D."/>
            <person name="Copeland A."/>
            <person name="Barry K.W."/>
            <person name="Cichocki N."/>
            <person name="Veneault-Fourrey C."/>
            <person name="LaButti K."/>
            <person name="Lindquist E.A."/>
            <person name="Lipzen A."/>
            <person name="Lundell T."/>
            <person name="Morin E."/>
            <person name="Murat C."/>
            <person name="Sun H."/>
            <person name="Tunlid A."/>
            <person name="Henrissat B."/>
            <person name="Grigoriev I.V."/>
            <person name="Hibbett D.S."/>
            <person name="Martin F."/>
            <person name="Nordberg H.P."/>
            <person name="Cantor M.N."/>
            <person name="Hua S.X."/>
        </authorList>
    </citation>
    <scope>NUCLEOTIDE SEQUENCE [LARGE SCALE GENOMIC DNA]</scope>
    <source>
        <strain evidence="2 3">UH-Slu-Lm8-n1</strain>
    </source>
</reference>
<dbReference type="PROSITE" id="PS51186">
    <property type="entry name" value="GNAT"/>
    <property type="match status" value="1"/>
</dbReference>
<proteinExistence type="predicted"/>
<dbReference type="OrthoDB" id="329272at2759"/>
<organism evidence="2 3">
    <name type="scientific">Suillus luteus UH-Slu-Lm8-n1</name>
    <dbReference type="NCBI Taxonomy" id="930992"/>
    <lineage>
        <taxon>Eukaryota</taxon>
        <taxon>Fungi</taxon>
        <taxon>Dikarya</taxon>
        <taxon>Basidiomycota</taxon>
        <taxon>Agaricomycotina</taxon>
        <taxon>Agaricomycetes</taxon>
        <taxon>Agaricomycetidae</taxon>
        <taxon>Boletales</taxon>
        <taxon>Suillineae</taxon>
        <taxon>Suillaceae</taxon>
        <taxon>Suillus</taxon>
    </lineage>
</organism>
<dbReference type="AlphaFoldDB" id="A0A0D0AY94"/>
<dbReference type="UniPathway" id="UPA00113">
    <property type="reaction ID" value="UER00529"/>
</dbReference>
<dbReference type="STRING" id="930992.A0A0D0AY94"/>
<dbReference type="Gene3D" id="3.40.630.30">
    <property type="match status" value="1"/>
</dbReference>
<gene>
    <name evidence="2" type="ORF">CY34DRAFT_800205</name>
</gene>
<evidence type="ECO:0000313" key="2">
    <source>
        <dbReference type="EMBL" id="KIK46681.1"/>
    </source>
</evidence>
<dbReference type="HOGENOM" id="CLU_056607_6_0_1"/>
<dbReference type="GO" id="GO:0006048">
    <property type="term" value="P:UDP-N-acetylglucosamine biosynthetic process"/>
    <property type="evidence" value="ECO:0007669"/>
    <property type="project" value="UniProtKB-UniPathway"/>
</dbReference>
<feature type="domain" description="N-acetyltransferase" evidence="1">
    <location>
        <begin position="15"/>
        <end position="165"/>
    </location>
</feature>
<dbReference type="EMBL" id="KN835156">
    <property type="protein sequence ID" value="KIK46681.1"/>
    <property type="molecule type" value="Genomic_DNA"/>
</dbReference>
<evidence type="ECO:0000313" key="3">
    <source>
        <dbReference type="Proteomes" id="UP000054485"/>
    </source>
</evidence>
<dbReference type="InterPro" id="IPR016181">
    <property type="entry name" value="Acyl_CoA_acyltransferase"/>
</dbReference>
<reference evidence="3" key="2">
    <citation type="submission" date="2015-01" db="EMBL/GenBank/DDBJ databases">
        <title>Evolutionary Origins and Diversification of the Mycorrhizal Mutualists.</title>
        <authorList>
            <consortium name="DOE Joint Genome Institute"/>
            <consortium name="Mycorrhizal Genomics Consortium"/>
            <person name="Kohler A."/>
            <person name="Kuo A."/>
            <person name="Nagy L.G."/>
            <person name="Floudas D."/>
            <person name="Copeland A."/>
            <person name="Barry K.W."/>
            <person name="Cichocki N."/>
            <person name="Veneault-Fourrey C."/>
            <person name="LaButti K."/>
            <person name="Lindquist E.A."/>
            <person name="Lipzen A."/>
            <person name="Lundell T."/>
            <person name="Morin E."/>
            <person name="Murat C."/>
            <person name="Riley R."/>
            <person name="Ohm R."/>
            <person name="Sun H."/>
            <person name="Tunlid A."/>
            <person name="Henrissat B."/>
            <person name="Grigoriev I.V."/>
            <person name="Hibbett D.S."/>
            <person name="Martin F."/>
        </authorList>
    </citation>
    <scope>NUCLEOTIDE SEQUENCE [LARGE SCALE GENOMIC DNA]</scope>
    <source>
        <strain evidence="3">UH-Slu-Lm8-n1</strain>
    </source>
</reference>
<dbReference type="Pfam" id="PF13508">
    <property type="entry name" value="Acetyltransf_7"/>
    <property type="match status" value="1"/>
</dbReference>